<dbReference type="InterPro" id="IPR015590">
    <property type="entry name" value="Aldehyde_DH_dom"/>
</dbReference>
<reference evidence="3 4" key="1">
    <citation type="submission" date="2021-04" db="EMBL/GenBank/DDBJ databases">
        <authorList>
            <person name="De Guttry C."/>
            <person name="Zahm M."/>
            <person name="Klopp C."/>
            <person name="Cabau C."/>
            <person name="Louis A."/>
            <person name="Berthelot C."/>
            <person name="Parey E."/>
            <person name="Roest Crollius H."/>
            <person name="Montfort J."/>
            <person name="Robinson-Rechavi M."/>
            <person name="Bucao C."/>
            <person name="Bouchez O."/>
            <person name="Gislard M."/>
            <person name="Lluch J."/>
            <person name="Milhes M."/>
            <person name="Lampietro C."/>
            <person name="Lopez Roques C."/>
            <person name="Donnadieu C."/>
            <person name="Braasch I."/>
            <person name="Desvignes T."/>
            <person name="Postlethwait J."/>
            <person name="Bobe J."/>
            <person name="Wedekind C."/>
            <person name="Guiguen Y."/>
        </authorList>
    </citation>
    <scope>NUCLEOTIDE SEQUENCE [LARGE SCALE GENOMIC DNA]</scope>
    <source>
        <strain evidence="3">Cs_M1</strain>
        <tissue evidence="3">Blood</tissue>
    </source>
</reference>
<dbReference type="PANTHER" id="PTHR11699">
    <property type="entry name" value="ALDEHYDE DEHYDROGENASE-RELATED"/>
    <property type="match status" value="1"/>
</dbReference>
<protein>
    <recommendedName>
        <fullName evidence="2">Aldehyde dehydrogenase domain-containing protein</fullName>
    </recommendedName>
</protein>
<accession>A0AAN8MUA9</accession>
<evidence type="ECO:0000313" key="4">
    <source>
        <dbReference type="Proteomes" id="UP001356427"/>
    </source>
</evidence>
<dbReference type="GO" id="GO:0016620">
    <property type="term" value="F:oxidoreductase activity, acting on the aldehyde or oxo group of donors, NAD or NADP as acceptor"/>
    <property type="evidence" value="ECO:0007669"/>
    <property type="project" value="InterPro"/>
</dbReference>
<keyword evidence="4" id="KW-1185">Reference proteome</keyword>
<dbReference type="Gene3D" id="3.40.309.10">
    <property type="entry name" value="Aldehyde Dehydrogenase, Chain A, domain 2"/>
    <property type="match status" value="1"/>
</dbReference>
<dbReference type="EMBL" id="JAGTTL010000008">
    <property type="protein sequence ID" value="KAK6319636.1"/>
    <property type="molecule type" value="Genomic_DNA"/>
</dbReference>
<dbReference type="AlphaFoldDB" id="A0AAN8MUA9"/>
<dbReference type="Proteomes" id="UP001356427">
    <property type="component" value="Unassembled WGS sequence"/>
</dbReference>
<dbReference type="InterPro" id="IPR016162">
    <property type="entry name" value="Ald_DH_N"/>
</dbReference>
<keyword evidence="1" id="KW-0732">Signal</keyword>
<name>A0AAN8MUA9_9TELE</name>
<dbReference type="InterPro" id="IPR016163">
    <property type="entry name" value="Ald_DH_C"/>
</dbReference>
<comment type="caution">
    <text evidence="3">The sequence shown here is derived from an EMBL/GenBank/DDBJ whole genome shotgun (WGS) entry which is preliminary data.</text>
</comment>
<evidence type="ECO:0000313" key="3">
    <source>
        <dbReference type="EMBL" id="KAK6319636.1"/>
    </source>
</evidence>
<evidence type="ECO:0000259" key="2">
    <source>
        <dbReference type="Pfam" id="PF00171"/>
    </source>
</evidence>
<dbReference type="InterPro" id="IPR016161">
    <property type="entry name" value="Ald_DH/histidinol_DH"/>
</dbReference>
<feature type="domain" description="Aldehyde dehydrogenase" evidence="2">
    <location>
        <begin position="13"/>
        <end position="107"/>
    </location>
</feature>
<feature type="chain" id="PRO_5042953717" description="Aldehyde dehydrogenase domain-containing protein" evidence="1">
    <location>
        <begin position="19"/>
        <end position="114"/>
    </location>
</feature>
<gene>
    <name evidence="3" type="ORF">J4Q44_G00108470</name>
</gene>
<dbReference type="SUPFAM" id="SSF53720">
    <property type="entry name" value="ALDH-like"/>
    <property type="match status" value="1"/>
</dbReference>
<evidence type="ECO:0000256" key="1">
    <source>
        <dbReference type="SAM" id="SignalP"/>
    </source>
</evidence>
<organism evidence="3 4">
    <name type="scientific">Coregonus suidteri</name>
    <dbReference type="NCBI Taxonomy" id="861788"/>
    <lineage>
        <taxon>Eukaryota</taxon>
        <taxon>Metazoa</taxon>
        <taxon>Chordata</taxon>
        <taxon>Craniata</taxon>
        <taxon>Vertebrata</taxon>
        <taxon>Euteleostomi</taxon>
        <taxon>Actinopterygii</taxon>
        <taxon>Neopterygii</taxon>
        <taxon>Teleostei</taxon>
        <taxon>Protacanthopterygii</taxon>
        <taxon>Salmoniformes</taxon>
        <taxon>Salmonidae</taxon>
        <taxon>Coregoninae</taxon>
        <taxon>Coregonus</taxon>
    </lineage>
</organism>
<proteinExistence type="predicted"/>
<dbReference type="Gene3D" id="3.40.605.10">
    <property type="entry name" value="Aldehyde Dehydrogenase, Chain A, domain 1"/>
    <property type="match status" value="1"/>
</dbReference>
<sequence length="114" mass="12696">MLTVCWYIFCCLSGALVGQRLSDPPDILKLGFTGSTEIGKHIMKSCAVSNVRKVSLELGDKSPLIIFSDMDKAVRRTMSSVFFNEGENCIEAGRLYVGENIYDQYVKSGMCLKR</sequence>
<feature type="signal peptide" evidence="1">
    <location>
        <begin position="1"/>
        <end position="18"/>
    </location>
</feature>
<dbReference type="Pfam" id="PF00171">
    <property type="entry name" value="Aldedh"/>
    <property type="match status" value="1"/>
</dbReference>